<comment type="caution">
    <text evidence="1">The sequence shown here is derived from an EMBL/GenBank/DDBJ whole genome shotgun (WGS) entry which is preliminary data.</text>
</comment>
<name>A0ABW0FRC1_9CAUL</name>
<dbReference type="Proteomes" id="UP001596152">
    <property type="component" value="Unassembled WGS sequence"/>
</dbReference>
<dbReference type="EMBL" id="JBHSLF010000014">
    <property type="protein sequence ID" value="MFC5343824.1"/>
    <property type="molecule type" value="Genomic_DNA"/>
</dbReference>
<evidence type="ECO:0000313" key="1">
    <source>
        <dbReference type="EMBL" id="MFC5343824.1"/>
    </source>
</evidence>
<organism evidence="1 2">
    <name type="scientific">Brevundimonas staleyi</name>
    <dbReference type="NCBI Taxonomy" id="74326"/>
    <lineage>
        <taxon>Bacteria</taxon>
        <taxon>Pseudomonadati</taxon>
        <taxon>Pseudomonadota</taxon>
        <taxon>Alphaproteobacteria</taxon>
        <taxon>Caulobacterales</taxon>
        <taxon>Caulobacteraceae</taxon>
        <taxon>Brevundimonas</taxon>
    </lineage>
</organism>
<sequence>METERDIYGVPVDPSERMQQVMLGLYDLLDEAALAEFPSDLVAELNGVRLRFMDEFERRYPGSGRGRAVWR</sequence>
<evidence type="ECO:0000313" key="2">
    <source>
        <dbReference type="Proteomes" id="UP001596152"/>
    </source>
</evidence>
<protein>
    <submittedName>
        <fullName evidence="1">Uncharacterized protein</fullName>
    </submittedName>
</protein>
<gene>
    <name evidence="1" type="ORF">ACFPIE_07870</name>
</gene>
<proteinExistence type="predicted"/>
<accession>A0ABW0FRC1</accession>
<keyword evidence="2" id="KW-1185">Reference proteome</keyword>
<reference evidence="2" key="1">
    <citation type="journal article" date="2019" name="Int. J. Syst. Evol. Microbiol.">
        <title>The Global Catalogue of Microorganisms (GCM) 10K type strain sequencing project: providing services to taxonomists for standard genome sequencing and annotation.</title>
        <authorList>
            <consortium name="The Broad Institute Genomics Platform"/>
            <consortium name="The Broad Institute Genome Sequencing Center for Infectious Disease"/>
            <person name="Wu L."/>
            <person name="Ma J."/>
        </authorList>
    </citation>
    <scope>NUCLEOTIDE SEQUENCE [LARGE SCALE GENOMIC DNA]</scope>
    <source>
        <strain evidence="2">JCM 12125</strain>
    </source>
</reference>
<dbReference type="RefSeq" id="WP_374036040.1">
    <property type="nucleotide sequence ID" value="NZ_CP169082.1"/>
</dbReference>